<dbReference type="Proteomes" id="UP001165065">
    <property type="component" value="Unassembled WGS sequence"/>
</dbReference>
<name>A0A9W7GQ03_9STRA</name>
<accession>A0A9W7GQ03</accession>
<organism evidence="1 2">
    <name type="scientific">Triparma columacea</name>
    <dbReference type="NCBI Taxonomy" id="722753"/>
    <lineage>
        <taxon>Eukaryota</taxon>
        <taxon>Sar</taxon>
        <taxon>Stramenopiles</taxon>
        <taxon>Ochrophyta</taxon>
        <taxon>Bolidophyceae</taxon>
        <taxon>Parmales</taxon>
        <taxon>Triparmaceae</taxon>
        <taxon>Triparma</taxon>
    </lineage>
</organism>
<evidence type="ECO:0000313" key="1">
    <source>
        <dbReference type="EMBL" id="GMI48075.1"/>
    </source>
</evidence>
<reference evidence="2" key="1">
    <citation type="journal article" date="2023" name="Commun. Biol.">
        <title>Genome analysis of Parmales, the sister group of diatoms, reveals the evolutionary specialization of diatoms from phago-mixotrophs to photoautotrophs.</title>
        <authorList>
            <person name="Ban H."/>
            <person name="Sato S."/>
            <person name="Yoshikawa S."/>
            <person name="Yamada K."/>
            <person name="Nakamura Y."/>
            <person name="Ichinomiya M."/>
            <person name="Sato N."/>
            <person name="Blanc-Mathieu R."/>
            <person name="Endo H."/>
            <person name="Kuwata A."/>
            <person name="Ogata H."/>
        </authorList>
    </citation>
    <scope>NUCLEOTIDE SEQUENCE [LARGE SCALE GENOMIC DNA]</scope>
</reference>
<sequence>MRRAFSTVVSNKTRASSLLSKGSSSIFQPIIPQSRTAMKAFSAPTKMNAPTGAAFGAGSAAKFGAVNVMNVVKKVVR</sequence>
<dbReference type="AlphaFoldDB" id="A0A9W7GQ03"/>
<gene>
    <name evidence="1" type="ORF">TrCOL_g7616</name>
</gene>
<keyword evidence="2" id="KW-1185">Reference proteome</keyword>
<proteinExistence type="predicted"/>
<evidence type="ECO:0000313" key="2">
    <source>
        <dbReference type="Proteomes" id="UP001165065"/>
    </source>
</evidence>
<comment type="caution">
    <text evidence="1">The sequence shown here is derived from an EMBL/GenBank/DDBJ whole genome shotgun (WGS) entry which is preliminary data.</text>
</comment>
<protein>
    <submittedName>
        <fullName evidence="1">Uncharacterized protein</fullName>
    </submittedName>
</protein>
<dbReference type="EMBL" id="BRYA01000373">
    <property type="protein sequence ID" value="GMI48075.1"/>
    <property type="molecule type" value="Genomic_DNA"/>
</dbReference>